<dbReference type="AlphaFoldDB" id="A0AAP9EU39"/>
<dbReference type="Proteomes" id="UP000323560">
    <property type="component" value="Plasmid unnamed1"/>
</dbReference>
<organism evidence="1 2">
    <name type="scientific">Gluconobacter thailandicus</name>
    <dbReference type="NCBI Taxonomy" id="257438"/>
    <lineage>
        <taxon>Bacteria</taxon>
        <taxon>Pseudomonadati</taxon>
        <taxon>Pseudomonadota</taxon>
        <taxon>Alphaproteobacteria</taxon>
        <taxon>Acetobacterales</taxon>
        <taxon>Acetobacteraceae</taxon>
        <taxon>Gluconobacter</taxon>
    </lineage>
</organism>
<keyword evidence="1" id="KW-0614">Plasmid</keyword>
<reference evidence="1 2" key="1">
    <citation type="submission" date="2019-08" db="EMBL/GenBank/DDBJ databases">
        <title>Gluconobacter frateurii HD924 genome.</title>
        <authorList>
            <person name="Liu Y."/>
            <person name="Zhang P."/>
        </authorList>
    </citation>
    <scope>NUCLEOTIDE SEQUENCE [LARGE SCALE GENOMIC DNA]</scope>
    <source>
        <strain evidence="1 2">HD924</strain>
        <plasmid evidence="1 2">unnamed1</plasmid>
    </source>
</reference>
<name>A0AAP9EU39_GLUTH</name>
<dbReference type="RefSeq" id="WP_148621328.1">
    <property type="nucleotide sequence ID" value="NZ_CP043044.1"/>
</dbReference>
<geneLocation type="plasmid" evidence="1 2">
    <name>unnamed1</name>
</geneLocation>
<gene>
    <name evidence="1" type="ORF">FXF46_16305</name>
</gene>
<evidence type="ECO:0000313" key="1">
    <source>
        <dbReference type="EMBL" id="QEH97851.1"/>
    </source>
</evidence>
<evidence type="ECO:0000313" key="2">
    <source>
        <dbReference type="Proteomes" id="UP000323560"/>
    </source>
</evidence>
<dbReference type="EMBL" id="CP043044">
    <property type="protein sequence ID" value="QEH97851.1"/>
    <property type="molecule type" value="Genomic_DNA"/>
</dbReference>
<protein>
    <submittedName>
        <fullName evidence="1">Uncharacterized protein</fullName>
    </submittedName>
</protein>
<accession>A0AAP9EU39</accession>
<sequence>MAVLRFLKDLEDHPFKADTSRDPREENAYYRLQRMVGFAEAFDNIPLHPACELLRTLLRVGDPYHAKIDIRSITAVSASKGKLVAELDSLPETMSFDNSYPPNYGPFDEDQTARLREAILQEFNPSTTRDREIFDITDVTWSHERIAANCGASRRFSLWRRLAGRGGVAHGLASCPDYTRAS</sequence>
<proteinExistence type="predicted"/>
<dbReference type="KEGG" id="gti:FXF46_16305"/>